<evidence type="ECO:0000313" key="2">
    <source>
        <dbReference type="Proteomes" id="UP000179227"/>
    </source>
</evidence>
<evidence type="ECO:0000313" key="1">
    <source>
        <dbReference type="EMBL" id="OGE09908.1"/>
    </source>
</evidence>
<gene>
    <name evidence="1" type="ORF">A3A60_04960</name>
</gene>
<comment type="caution">
    <text evidence="1">The sequence shown here is derived from an EMBL/GenBank/DDBJ whole genome shotgun (WGS) entry which is preliminary data.</text>
</comment>
<dbReference type="EMBL" id="MFBS01000016">
    <property type="protein sequence ID" value="OGE09908.1"/>
    <property type="molecule type" value="Genomic_DNA"/>
</dbReference>
<protein>
    <submittedName>
        <fullName evidence="1">Uncharacterized protein</fullName>
    </submittedName>
</protein>
<reference evidence="1 2" key="1">
    <citation type="journal article" date="2016" name="Nat. Commun.">
        <title>Thousands of microbial genomes shed light on interconnected biogeochemical processes in an aquifer system.</title>
        <authorList>
            <person name="Anantharaman K."/>
            <person name="Brown C.T."/>
            <person name="Hug L.A."/>
            <person name="Sharon I."/>
            <person name="Castelle C.J."/>
            <person name="Probst A.J."/>
            <person name="Thomas B.C."/>
            <person name="Singh A."/>
            <person name="Wilkins M.J."/>
            <person name="Karaoz U."/>
            <person name="Brodie E.L."/>
            <person name="Williams K.H."/>
            <person name="Hubbard S.S."/>
            <person name="Banfield J.F."/>
        </authorList>
    </citation>
    <scope>NUCLEOTIDE SEQUENCE [LARGE SCALE GENOMIC DNA]</scope>
</reference>
<organism evidence="1 2">
    <name type="scientific">Candidatus Curtissbacteria bacterium RIFCSPLOWO2_01_FULL_42_26</name>
    <dbReference type="NCBI Taxonomy" id="1797729"/>
    <lineage>
        <taxon>Bacteria</taxon>
        <taxon>Candidatus Curtissiibacteriota</taxon>
    </lineage>
</organism>
<name>A0A1F5I0G9_9BACT</name>
<dbReference type="AlphaFoldDB" id="A0A1F5I0G9"/>
<sequence>MKAGEIILNIAVNLGRLSRWVSEGKFSRTRPFLEETEDFISKLESVGYAKKFEKTFKAFKASFKKLKKSKKLDNVWAEDALTWANILTHRAKFA</sequence>
<accession>A0A1F5I0G9</accession>
<dbReference type="STRING" id="1797729.A3A60_04960"/>
<dbReference type="Proteomes" id="UP000179227">
    <property type="component" value="Unassembled WGS sequence"/>
</dbReference>
<proteinExistence type="predicted"/>